<accession>A0A2U1F7P5</accession>
<feature type="domain" description="Pvc16 N-terminal" evidence="1">
    <location>
        <begin position="9"/>
        <end position="189"/>
    </location>
</feature>
<dbReference type="Proteomes" id="UP000245639">
    <property type="component" value="Unassembled WGS sequence"/>
</dbReference>
<evidence type="ECO:0000313" key="2">
    <source>
        <dbReference type="EMBL" id="PVZ08194.1"/>
    </source>
</evidence>
<evidence type="ECO:0000313" key="3">
    <source>
        <dbReference type="Proteomes" id="UP000245639"/>
    </source>
</evidence>
<organism evidence="2 3">
    <name type="scientific">Actinomycetospora cinnamomea</name>
    <dbReference type="NCBI Taxonomy" id="663609"/>
    <lineage>
        <taxon>Bacteria</taxon>
        <taxon>Bacillati</taxon>
        <taxon>Actinomycetota</taxon>
        <taxon>Actinomycetes</taxon>
        <taxon>Pseudonocardiales</taxon>
        <taxon>Pseudonocardiaceae</taxon>
        <taxon>Actinomycetospora</taxon>
    </lineage>
</organism>
<dbReference type="EMBL" id="QEKW01000009">
    <property type="protein sequence ID" value="PVZ08194.1"/>
    <property type="molecule type" value="Genomic_DNA"/>
</dbReference>
<dbReference type="InterPro" id="IPR025351">
    <property type="entry name" value="Pvc16_N"/>
</dbReference>
<reference evidence="2 3" key="1">
    <citation type="submission" date="2018-04" db="EMBL/GenBank/DDBJ databases">
        <title>Genomic Encyclopedia of Type Strains, Phase IV (KMG-IV): sequencing the most valuable type-strain genomes for metagenomic binning, comparative biology and taxonomic classification.</title>
        <authorList>
            <person name="Goeker M."/>
        </authorList>
    </citation>
    <scope>NUCLEOTIDE SEQUENCE [LARGE SCALE GENOMIC DNA]</scope>
    <source>
        <strain evidence="2 3">DSM 45771</strain>
    </source>
</reference>
<dbReference type="OrthoDB" id="527247at2"/>
<gene>
    <name evidence="2" type="ORF">C8D89_10977</name>
</gene>
<dbReference type="RefSeq" id="WP_116709436.1">
    <property type="nucleotide sequence ID" value="NZ_QEKW01000009.1"/>
</dbReference>
<name>A0A2U1F7P5_9PSEU</name>
<protein>
    <submittedName>
        <fullName evidence="2">Uncharacterized protein DUF4255</fullName>
    </submittedName>
</protein>
<proteinExistence type="predicted"/>
<sequence>MSNALAIAAVTATLRNRLFGAVTVGDLAGTEVTVAPPDRARSGVTGTQLNLFLYETVAEPFRRSHGLPAADDGSGQAPLSLSLRYLLTAYRADEGDQLDPIDHRLLGLAMRALHDAPVLGGDELRRALAGNDVHAQPERVRITPHALSLDEMSRLWGGFQTQYRISTAYQACVVLIDASRPGSVPLPVLTRGPGDSGPVASAETAPTVPTLESVGPRELASGVLPGERVVLRGGALGNVVEAMVTERRTGATATLARAEPDPDEPPDEAVAVVLPDGDDALPSGVHTVAVRDAADRVSNELALALAPRITSPLPLEVARGQRGEATIVLDCVPAARAGQPVLVIVGDRAVPDPALTARGRISVVLPHAVADTHRLRLRIDGVESRSVDRRTDPPAFDARQVVVIT</sequence>
<dbReference type="Pfam" id="PF14065">
    <property type="entry name" value="Pvc16_N"/>
    <property type="match status" value="1"/>
</dbReference>
<comment type="caution">
    <text evidence="2">The sequence shown here is derived from an EMBL/GenBank/DDBJ whole genome shotgun (WGS) entry which is preliminary data.</text>
</comment>
<evidence type="ECO:0000259" key="1">
    <source>
        <dbReference type="Pfam" id="PF14065"/>
    </source>
</evidence>
<dbReference type="AlphaFoldDB" id="A0A2U1F7P5"/>
<keyword evidence="3" id="KW-1185">Reference proteome</keyword>